<name>R1HLC3_9PSEU</name>
<accession>R1HLC3</accession>
<organism evidence="2 3">
    <name type="scientific">Amycolatopsis vancoresmycina DSM 44592</name>
    <dbReference type="NCBI Taxonomy" id="1292037"/>
    <lineage>
        <taxon>Bacteria</taxon>
        <taxon>Bacillati</taxon>
        <taxon>Actinomycetota</taxon>
        <taxon>Actinomycetes</taxon>
        <taxon>Pseudonocardiales</taxon>
        <taxon>Pseudonocardiaceae</taxon>
        <taxon>Amycolatopsis</taxon>
    </lineage>
</organism>
<reference evidence="2 3" key="1">
    <citation type="submission" date="2013-02" db="EMBL/GenBank/DDBJ databases">
        <title>Draft genome sequence of Amycolatopsis vancoresmycina strain DSM 44592T.</title>
        <authorList>
            <person name="Kumar S."/>
            <person name="Kaur N."/>
            <person name="Kaur C."/>
            <person name="Raghava G.P.S."/>
            <person name="Mayilraj S."/>
        </authorList>
    </citation>
    <scope>NUCLEOTIDE SEQUENCE [LARGE SCALE GENOMIC DNA]</scope>
    <source>
        <strain evidence="2 3">DSM 44592</strain>
    </source>
</reference>
<proteinExistence type="predicted"/>
<feature type="region of interest" description="Disordered" evidence="1">
    <location>
        <begin position="1"/>
        <end position="51"/>
    </location>
</feature>
<keyword evidence="2" id="KW-0067">ATP-binding</keyword>
<evidence type="ECO:0000313" key="3">
    <source>
        <dbReference type="Proteomes" id="UP000014139"/>
    </source>
</evidence>
<dbReference type="GO" id="GO:0005524">
    <property type="term" value="F:ATP binding"/>
    <property type="evidence" value="ECO:0007669"/>
    <property type="project" value="UniProtKB-KW"/>
</dbReference>
<dbReference type="PATRIC" id="fig|1292037.4.peg.7857"/>
<dbReference type="EMBL" id="AOUO01000731">
    <property type="protein sequence ID" value="EOD59229.1"/>
    <property type="molecule type" value="Genomic_DNA"/>
</dbReference>
<evidence type="ECO:0000256" key="1">
    <source>
        <dbReference type="SAM" id="MobiDB-lite"/>
    </source>
</evidence>
<evidence type="ECO:0000313" key="2">
    <source>
        <dbReference type="EMBL" id="EOD59229.1"/>
    </source>
</evidence>
<feature type="non-terminal residue" evidence="2">
    <location>
        <position position="1"/>
    </location>
</feature>
<comment type="caution">
    <text evidence="2">The sequence shown here is derived from an EMBL/GenBank/DDBJ whole genome shotgun (WGS) entry which is preliminary data.</text>
</comment>
<dbReference type="AlphaFoldDB" id="R1HLC3"/>
<protein>
    <submittedName>
        <fullName evidence="2">ABC transport system ATP-binding protein</fullName>
    </submittedName>
</protein>
<sequence length="51" mass="5052">GLAVVVLTATTPPSALPGTPAVLGAAEQPEPQNFAPEPTEELPASTDGDPE</sequence>
<dbReference type="Proteomes" id="UP000014139">
    <property type="component" value="Unassembled WGS sequence"/>
</dbReference>
<dbReference type="eggNOG" id="COG1131">
    <property type="taxonomic scope" value="Bacteria"/>
</dbReference>
<keyword evidence="2" id="KW-0547">Nucleotide-binding</keyword>
<keyword evidence="3" id="KW-1185">Reference proteome</keyword>
<gene>
    <name evidence="2" type="ORF">H480_41930</name>
</gene>